<evidence type="ECO:0000256" key="1">
    <source>
        <dbReference type="SAM" id="MobiDB-lite"/>
    </source>
</evidence>
<sequence>MMLEMKRVVLLLSVLLLTCAAPLQQNNEVSSSQESQVTSRVNQFWGTPGSDIIITAPAGFGKPNENGQSTVTVSLRDENTKVSVDVVSFIFSVSSEEMSTSKLGESNGGFSDEGTQDNGARPGRTEEENNPDSDGEGSEEGFEPTAGPVVRKSDEELDKREEETPNLRDDKSDEDQSDTRVDSEEYDPDHPKVFEMSTTSDTTSLQEDTNESDSGSEHKKTKVHTDSKETSAPHYLSRQLSGLAVLASTLIHEETISAEANGKGTDPRSDISSVEGQTVPSNSEPMLGPFQTASSLSSSSEEETDDECKTSVTDPTPKMTPSHKSGPESVVNTEVVKKNEGSPTPFFSGSDFEYVNDDWQYDPRYYDPYRNHPEYAAAYDPYGAGYDPYQAGYDPYQAGYDPYGAGYDPYQAGYDPYQAGYDPYGGGYDPYRAGYDPYGAGYDPYGKRYDPYQAGYDNQDPYHETESEDPRHDIEQETTPAYSVEENESRPTEISNNQDNSHSEEQPLSPSISPSSTPVSLPEGYENMDSAHNMPSEEPSNSSSIETSREMGLRASTSPPDPAVSNSEEGTKTRADAVGSSSEESVETTDSEQESQNTMDQLGNQGTPDPSSHMSLLQVIQEVNNEEEPQSQSNADLIPTFSSEEDDPLVNTIERIVALAFNGGSNEEGTVVGTNPDSSPSDNTISENNQNEESFSNESATGSPGISSEVTHESVDLTTESPVLNSESVPTSDSLVSNEDASSESTTPNLSASPHITTQNSGGLADSAEANANANTANDSVESQESQIITTSTVFSIASQPSHLQNNENSSDEENTRDRKANQGIISQFPVETPAKVIAANLWTSFLQALNVPIPNQSGKSVRKNVQRPQSTRRYHQRSNRRQKSDSSEESK</sequence>
<dbReference type="OrthoDB" id="8944974at2759"/>
<gene>
    <name evidence="4" type="primary">LOC108275831</name>
</gene>
<evidence type="ECO:0000313" key="4">
    <source>
        <dbReference type="RefSeq" id="XP_017342337.1"/>
    </source>
</evidence>
<feature type="compositionally biased region" description="Basic and acidic residues" evidence="1">
    <location>
        <begin position="177"/>
        <end position="193"/>
    </location>
</feature>
<feature type="compositionally biased region" description="Basic and acidic residues" evidence="1">
    <location>
        <begin position="215"/>
        <end position="231"/>
    </location>
</feature>
<feature type="compositionally biased region" description="Polar residues" evidence="1">
    <location>
        <begin position="196"/>
        <end position="207"/>
    </location>
</feature>
<keyword evidence="2" id="KW-0732">Signal</keyword>
<feature type="compositionally biased region" description="Low complexity" evidence="1">
    <location>
        <begin position="429"/>
        <end position="444"/>
    </location>
</feature>
<evidence type="ECO:0000256" key="2">
    <source>
        <dbReference type="SAM" id="SignalP"/>
    </source>
</evidence>
<feature type="compositionally biased region" description="Acidic residues" evidence="1">
    <location>
        <begin position="128"/>
        <end position="142"/>
    </location>
</feature>
<feature type="compositionally biased region" description="Low complexity" evidence="1">
    <location>
        <begin position="536"/>
        <end position="546"/>
    </location>
</feature>
<feature type="compositionally biased region" description="Low complexity" evidence="1">
    <location>
        <begin position="507"/>
        <end position="522"/>
    </location>
</feature>
<feature type="compositionally biased region" description="Basic and acidic residues" evidence="1">
    <location>
        <begin position="883"/>
        <end position="892"/>
    </location>
</feature>
<feature type="compositionally biased region" description="Polar residues" evidence="1">
    <location>
        <begin position="663"/>
        <end position="685"/>
    </location>
</feature>
<dbReference type="Proteomes" id="UP000221080">
    <property type="component" value="Chromosome 15"/>
</dbReference>
<organism evidence="3 4">
    <name type="scientific">Ictalurus punctatus</name>
    <name type="common">Channel catfish</name>
    <name type="synonym">Silurus punctatus</name>
    <dbReference type="NCBI Taxonomy" id="7998"/>
    <lineage>
        <taxon>Eukaryota</taxon>
        <taxon>Metazoa</taxon>
        <taxon>Chordata</taxon>
        <taxon>Craniata</taxon>
        <taxon>Vertebrata</taxon>
        <taxon>Euteleostomi</taxon>
        <taxon>Actinopterygii</taxon>
        <taxon>Neopterygii</taxon>
        <taxon>Teleostei</taxon>
        <taxon>Ostariophysi</taxon>
        <taxon>Siluriformes</taxon>
        <taxon>Ictaluridae</taxon>
        <taxon>Ictalurus</taxon>
    </lineage>
</organism>
<dbReference type="AlphaFoldDB" id="A0A2D0SI03"/>
<feature type="compositionally biased region" description="Polar residues" evidence="1">
    <location>
        <begin position="270"/>
        <end position="284"/>
    </location>
</feature>
<keyword evidence="3" id="KW-1185">Reference proteome</keyword>
<feature type="region of interest" description="Disordered" evidence="1">
    <location>
        <begin position="797"/>
        <end position="818"/>
    </location>
</feature>
<name>A0A2D0SI03_ICTPU</name>
<feature type="compositionally biased region" description="Basic residues" evidence="1">
    <location>
        <begin position="861"/>
        <end position="882"/>
    </location>
</feature>
<feature type="region of interest" description="Disordered" evidence="1">
    <location>
        <begin position="97"/>
        <end position="237"/>
    </location>
</feature>
<dbReference type="GeneID" id="108275831"/>
<feature type="compositionally biased region" description="Polar residues" evidence="1">
    <location>
        <begin position="597"/>
        <end position="615"/>
    </location>
</feature>
<evidence type="ECO:0000313" key="3">
    <source>
        <dbReference type="Proteomes" id="UP000221080"/>
    </source>
</evidence>
<accession>A0A2D0SI03</accession>
<protein>
    <submittedName>
        <fullName evidence="4">Dentin sialophosphoprotein</fullName>
    </submittedName>
</protein>
<feature type="chain" id="PRO_5012135514" evidence="2">
    <location>
        <begin position="21"/>
        <end position="892"/>
    </location>
</feature>
<feature type="compositionally biased region" description="Acidic residues" evidence="1">
    <location>
        <begin position="584"/>
        <end position="593"/>
    </location>
</feature>
<feature type="signal peptide" evidence="2">
    <location>
        <begin position="1"/>
        <end position="20"/>
    </location>
</feature>
<feature type="compositionally biased region" description="Low complexity" evidence="1">
    <location>
        <begin position="686"/>
        <end position="699"/>
    </location>
</feature>
<feature type="compositionally biased region" description="Basic and acidic residues" evidence="1">
    <location>
        <begin position="151"/>
        <end position="171"/>
    </location>
</feature>
<feature type="compositionally biased region" description="Basic and acidic residues" evidence="1">
    <location>
        <begin position="460"/>
        <end position="475"/>
    </location>
</feature>
<feature type="compositionally biased region" description="Polar residues" evidence="1">
    <location>
        <begin position="700"/>
        <end position="709"/>
    </location>
</feature>
<dbReference type="KEGG" id="ipu:108275831"/>
<feature type="region of interest" description="Disordered" evidence="1">
    <location>
        <begin position="418"/>
        <end position="649"/>
    </location>
</feature>
<reference evidence="4" key="2">
    <citation type="submission" date="2025-08" db="UniProtKB">
        <authorList>
            <consortium name="RefSeq"/>
        </authorList>
    </citation>
    <scope>IDENTIFICATION</scope>
    <source>
        <tissue evidence="4">Blood</tissue>
    </source>
</reference>
<reference evidence="3" key="1">
    <citation type="journal article" date="2016" name="Nat. Commun.">
        <title>The channel catfish genome sequence provides insights into the evolution of scale formation in teleosts.</title>
        <authorList>
            <person name="Liu Z."/>
            <person name="Liu S."/>
            <person name="Yao J."/>
            <person name="Bao L."/>
            <person name="Zhang J."/>
            <person name="Li Y."/>
            <person name="Jiang C."/>
            <person name="Sun L."/>
            <person name="Wang R."/>
            <person name="Zhang Y."/>
            <person name="Zhou T."/>
            <person name="Zeng Q."/>
            <person name="Fu Q."/>
            <person name="Gao S."/>
            <person name="Li N."/>
            <person name="Koren S."/>
            <person name="Jiang Y."/>
            <person name="Zimin A."/>
            <person name="Xu P."/>
            <person name="Phillippy A.M."/>
            <person name="Geng X."/>
            <person name="Song L."/>
            <person name="Sun F."/>
            <person name="Li C."/>
            <person name="Wang X."/>
            <person name="Chen A."/>
            <person name="Jin Y."/>
            <person name="Yuan Z."/>
            <person name="Yang Y."/>
            <person name="Tan S."/>
            <person name="Peatman E."/>
            <person name="Lu J."/>
            <person name="Qin Z."/>
            <person name="Dunham R."/>
            <person name="Li Z."/>
            <person name="Sonstegard T."/>
            <person name="Feng J."/>
            <person name="Danzmann R.G."/>
            <person name="Schroeder S."/>
            <person name="Scheffler B."/>
            <person name="Duke M.V."/>
            <person name="Ballard L."/>
            <person name="Kucuktas H."/>
            <person name="Kaltenboeck L."/>
            <person name="Liu H."/>
            <person name="Armbruster J."/>
            <person name="Xie Y."/>
            <person name="Kirby M.L."/>
            <person name="Tian Y."/>
            <person name="Flanagan M.E."/>
            <person name="Mu W."/>
            <person name="Waldbieser G.C."/>
        </authorList>
    </citation>
    <scope>NUCLEOTIDE SEQUENCE [LARGE SCALE GENOMIC DNA]</scope>
    <source>
        <strain evidence="3">SDA103</strain>
    </source>
</reference>
<feature type="compositionally biased region" description="Polar residues" evidence="1">
    <location>
        <begin position="716"/>
        <end position="762"/>
    </location>
</feature>
<dbReference type="RefSeq" id="XP_017342337.1">
    <property type="nucleotide sequence ID" value="XM_017486848.3"/>
</dbReference>
<proteinExistence type="predicted"/>
<feature type="region of interest" description="Disordered" evidence="1">
    <location>
        <begin position="662"/>
        <end position="766"/>
    </location>
</feature>
<feature type="compositionally biased region" description="Polar residues" evidence="1">
    <location>
        <begin position="797"/>
        <end position="809"/>
    </location>
</feature>
<feature type="region of interest" description="Disordered" evidence="1">
    <location>
        <begin position="853"/>
        <end position="892"/>
    </location>
</feature>
<feature type="region of interest" description="Disordered" evidence="1">
    <location>
        <begin position="255"/>
        <end position="349"/>
    </location>
</feature>